<organism evidence="1 2">
    <name type="scientific">Virgisporangium aurantiacum</name>
    <dbReference type="NCBI Taxonomy" id="175570"/>
    <lineage>
        <taxon>Bacteria</taxon>
        <taxon>Bacillati</taxon>
        <taxon>Actinomycetota</taxon>
        <taxon>Actinomycetes</taxon>
        <taxon>Micromonosporales</taxon>
        <taxon>Micromonosporaceae</taxon>
        <taxon>Virgisporangium</taxon>
    </lineage>
</organism>
<sequence>MVIRPTGGGEEANWRADVLSHLEYTREFRVPRPIKAASGQWVVDGWEALQWVPGAADETRVSDVVRAGDAFHRAIAGLERPTFIDTSDDPWARADRMAWDEVPFPADPMLKRLAAEFRRVESPSQLIHGDLLGNVLFAAGEPATIIDWAPYWRPAGLGAAIAVVDAACWHGAPIASVPALGHGVAEWGQLLVRALTFRIATLHLLNVWDSALAERHCPVVDAIVASAAG</sequence>
<accession>A0A8J4E7M5</accession>
<reference evidence="1" key="1">
    <citation type="submission" date="2021-01" db="EMBL/GenBank/DDBJ databases">
        <title>Whole genome shotgun sequence of Virgisporangium aurantiacum NBRC 16421.</title>
        <authorList>
            <person name="Komaki H."/>
            <person name="Tamura T."/>
        </authorList>
    </citation>
    <scope>NUCLEOTIDE SEQUENCE</scope>
    <source>
        <strain evidence="1">NBRC 16421</strain>
    </source>
</reference>
<evidence type="ECO:0000313" key="1">
    <source>
        <dbReference type="EMBL" id="GIJ64464.1"/>
    </source>
</evidence>
<proteinExistence type="predicted"/>
<name>A0A8J4E7M5_9ACTN</name>
<dbReference type="AlphaFoldDB" id="A0A8J4E7M5"/>
<dbReference type="Proteomes" id="UP000612585">
    <property type="component" value="Unassembled WGS sequence"/>
</dbReference>
<keyword evidence="2" id="KW-1185">Reference proteome</keyword>
<comment type="caution">
    <text evidence="1">The sequence shown here is derived from an EMBL/GenBank/DDBJ whole genome shotgun (WGS) entry which is preliminary data.</text>
</comment>
<protein>
    <submittedName>
        <fullName evidence="1">TIGR02569 family protein</fullName>
    </submittedName>
</protein>
<dbReference type="EMBL" id="BOPG01000117">
    <property type="protein sequence ID" value="GIJ64464.1"/>
    <property type="molecule type" value="Genomic_DNA"/>
</dbReference>
<dbReference type="InterPro" id="IPR011009">
    <property type="entry name" value="Kinase-like_dom_sf"/>
</dbReference>
<dbReference type="SUPFAM" id="SSF56112">
    <property type="entry name" value="Protein kinase-like (PK-like)"/>
    <property type="match status" value="1"/>
</dbReference>
<evidence type="ECO:0000313" key="2">
    <source>
        <dbReference type="Proteomes" id="UP000612585"/>
    </source>
</evidence>
<gene>
    <name evidence="1" type="ORF">Vau01_119800</name>
</gene>